<dbReference type="InterPro" id="IPR027383">
    <property type="entry name" value="Znf_put"/>
</dbReference>
<accession>A0A1I4QAL7</accession>
<dbReference type="EMBL" id="FOUR01000001">
    <property type="protein sequence ID" value="SFM36735.1"/>
    <property type="molecule type" value="Genomic_DNA"/>
</dbReference>
<dbReference type="GO" id="GO:0008270">
    <property type="term" value="F:zinc ion binding"/>
    <property type="evidence" value="ECO:0007669"/>
    <property type="project" value="UniProtKB-KW"/>
</dbReference>
<keyword evidence="2" id="KW-0862">Zinc</keyword>
<keyword evidence="3" id="KW-1185">Reference proteome</keyword>
<dbReference type="AlphaFoldDB" id="A0A1I4QAL7"/>
<protein>
    <submittedName>
        <fullName evidence="2">Putative zinc-finger</fullName>
    </submittedName>
</protein>
<keyword evidence="2" id="KW-0479">Metal-binding</keyword>
<evidence type="ECO:0000313" key="2">
    <source>
        <dbReference type="EMBL" id="SFM36735.1"/>
    </source>
</evidence>
<dbReference type="OrthoDB" id="5793589at2"/>
<dbReference type="RefSeq" id="WP_091997278.1">
    <property type="nucleotide sequence ID" value="NZ_FOUR01000001.1"/>
</dbReference>
<dbReference type="Proteomes" id="UP000199339">
    <property type="component" value="Unassembled WGS sequence"/>
</dbReference>
<reference evidence="3" key="1">
    <citation type="submission" date="2016-10" db="EMBL/GenBank/DDBJ databases">
        <authorList>
            <person name="Varghese N."/>
            <person name="Submissions S."/>
        </authorList>
    </citation>
    <scope>NUCLEOTIDE SEQUENCE [LARGE SCALE GENOMIC DNA]</scope>
    <source>
        <strain evidence="3">CGMCC 1.6775</strain>
    </source>
</reference>
<name>A0A1I4QAL7_9GAMM</name>
<dbReference type="InterPro" id="IPR041916">
    <property type="entry name" value="Anti_sigma_zinc_sf"/>
</dbReference>
<organism evidence="2 3">
    <name type="scientific">Marinobacter pelagius</name>
    <dbReference type="NCBI Taxonomy" id="379482"/>
    <lineage>
        <taxon>Bacteria</taxon>
        <taxon>Pseudomonadati</taxon>
        <taxon>Pseudomonadota</taxon>
        <taxon>Gammaproteobacteria</taxon>
        <taxon>Pseudomonadales</taxon>
        <taxon>Marinobacteraceae</taxon>
        <taxon>Marinobacter</taxon>
    </lineage>
</organism>
<feature type="domain" description="Putative zinc-finger" evidence="1">
    <location>
        <begin position="3"/>
        <end position="36"/>
    </location>
</feature>
<gene>
    <name evidence="2" type="ORF">SAMN04487961_0016</name>
</gene>
<dbReference type="Pfam" id="PF13490">
    <property type="entry name" value="zf-HC2"/>
    <property type="match status" value="1"/>
</dbReference>
<evidence type="ECO:0000313" key="3">
    <source>
        <dbReference type="Proteomes" id="UP000199339"/>
    </source>
</evidence>
<proteinExistence type="predicted"/>
<dbReference type="Gene3D" id="1.10.10.1320">
    <property type="entry name" value="Anti-sigma factor, zinc-finger domain"/>
    <property type="match status" value="1"/>
</dbReference>
<keyword evidence="2" id="KW-0863">Zinc-finger</keyword>
<sequence length="224" mass="24486">MSCREIRVSLVAYLNNELPAQHREKVAEHLSVCAACSRVLEAERRLGEKLQVRQRIPEPSRGFESRVLSAATTEPDRQGRWSHRVLGGAVAAALALGVSLGVILNKGASPEPQQQLAGEQAPEPVVFEPVEQTVKLAFRSGRALDNVTLTLELPPNVELSPWPGRQELSWQISLDAGENLVSLPLRVLFPGRGELVARLNTGEQQKSFRVEIPGAIENQEVPAS</sequence>
<evidence type="ECO:0000259" key="1">
    <source>
        <dbReference type="Pfam" id="PF13490"/>
    </source>
</evidence>